<feature type="region of interest" description="Disordered" evidence="6">
    <location>
        <begin position="105"/>
        <end position="212"/>
    </location>
</feature>
<keyword evidence="9" id="KW-1185">Reference proteome</keyword>
<evidence type="ECO:0000256" key="3">
    <source>
        <dbReference type="ARBA" id="ARBA00022737"/>
    </source>
</evidence>
<dbReference type="GO" id="GO:0045910">
    <property type="term" value="P:negative regulation of DNA recombination"/>
    <property type="evidence" value="ECO:0007669"/>
    <property type="project" value="TreeGrafter"/>
</dbReference>
<keyword evidence="3" id="KW-0677">Repeat</keyword>
<keyword evidence="5" id="KW-0539">Nucleus</keyword>
<reference evidence="8" key="1">
    <citation type="submission" date="2023-10" db="EMBL/GenBank/DDBJ databases">
        <authorList>
            <person name="Domelevo Entfellner J.-B."/>
        </authorList>
    </citation>
    <scope>NUCLEOTIDE SEQUENCE</scope>
</reference>
<dbReference type="PRINTS" id="PR00930">
    <property type="entry name" value="HIGHMOBLTYIY"/>
</dbReference>
<dbReference type="SMART" id="SM00384">
    <property type="entry name" value="AT_hook"/>
    <property type="match status" value="4"/>
</dbReference>
<evidence type="ECO:0000256" key="5">
    <source>
        <dbReference type="ARBA" id="ARBA00023242"/>
    </source>
</evidence>
<dbReference type="EMBL" id="OY731398">
    <property type="protein sequence ID" value="CAJ1866951.1"/>
    <property type="molecule type" value="Genomic_DNA"/>
</dbReference>
<dbReference type="InterPro" id="IPR000116">
    <property type="entry name" value="HMGA"/>
</dbReference>
<evidence type="ECO:0000259" key="7">
    <source>
        <dbReference type="PROSITE" id="PS51504"/>
    </source>
</evidence>
<dbReference type="PANTHER" id="PTHR11467">
    <property type="entry name" value="HISTONE H1"/>
    <property type="match status" value="1"/>
</dbReference>
<dbReference type="InterPro" id="IPR005818">
    <property type="entry name" value="Histone_H1/H5_H15"/>
</dbReference>
<dbReference type="GO" id="GO:0030261">
    <property type="term" value="P:chromosome condensation"/>
    <property type="evidence" value="ECO:0007669"/>
    <property type="project" value="TreeGrafter"/>
</dbReference>
<dbReference type="GO" id="GO:0006355">
    <property type="term" value="P:regulation of DNA-templated transcription"/>
    <property type="evidence" value="ECO:0007669"/>
    <property type="project" value="InterPro"/>
</dbReference>
<dbReference type="AlphaFoldDB" id="A0AA86V2C7"/>
<keyword evidence="4" id="KW-0238">DNA-binding</keyword>
<evidence type="ECO:0000256" key="4">
    <source>
        <dbReference type="ARBA" id="ARBA00023125"/>
    </source>
</evidence>
<dbReference type="GO" id="GO:0005730">
    <property type="term" value="C:nucleolus"/>
    <property type="evidence" value="ECO:0007669"/>
    <property type="project" value="TreeGrafter"/>
</dbReference>
<evidence type="ECO:0000256" key="2">
    <source>
        <dbReference type="ARBA" id="ARBA00004286"/>
    </source>
</evidence>
<dbReference type="InterPro" id="IPR036390">
    <property type="entry name" value="WH_DNA-bd_sf"/>
</dbReference>
<organism evidence="8 9">
    <name type="scientific">Sphenostylis stenocarpa</name>
    <dbReference type="NCBI Taxonomy" id="92480"/>
    <lineage>
        <taxon>Eukaryota</taxon>
        <taxon>Viridiplantae</taxon>
        <taxon>Streptophyta</taxon>
        <taxon>Embryophyta</taxon>
        <taxon>Tracheophyta</taxon>
        <taxon>Spermatophyta</taxon>
        <taxon>Magnoliopsida</taxon>
        <taxon>eudicotyledons</taxon>
        <taxon>Gunneridae</taxon>
        <taxon>Pentapetalae</taxon>
        <taxon>rosids</taxon>
        <taxon>fabids</taxon>
        <taxon>Fabales</taxon>
        <taxon>Fabaceae</taxon>
        <taxon>Papilionoideae</taxon>
        <taxon>50 kb inversion clade</taxon>
        <taxon>NPAAA clade</taxon>
        <taxon>indigoferoid/millettioid clade</taxon>
        <taxon>Phaseoleae</taxon>
        <taxon>Sphenostylis</taxon>
    </lineage>
</organism>
<dbReference type="SMART" id="SM00526">
    <property type="entry name" value="H15"/>
    <property type="match status" value="1"/>
</dbReference>
<dbReference type="PANTHER" id="PTHR11467:SF156">
    <property type="entry name" value="LINKER HISTONE H1 AND H5 FAMILY PROTEIN"/>
    <property type="match status" value="1"/>
</dbReference>
<dbReference type="GO" id="GO:0003690">
    <property type="term" value="F:double-stranded DNA binding"/>
    <property type="evidence" value="ECO:0007669"/>
    <property type="project" value="TreeGrafter"/>
</dbReference>
<dbReference type="Proteomes" id="UP001189624">
    <property type="component" value="Chromosome 1"/>
</dbReference>
<dbReference type="Gramene" id="rna-AYBTSS11_LOCUS2320">
    <property type="protein sequence ID" value="CAJ1866951.1"/>
    <property type="gene ID" value="gene-AYBTSS11_LOCUS2320"/>
</dbReference>
<proteinExistence type="predicted"/>
<gene>
    <name evidence="8" type="ORF">AYBTSS11_LOCUS2320</name>
</gene>
<dbReference type="FunFam" id="1.10.10.10:FF:000493">
    <property type="entry name" value="HMG-Y-related protein A"/>
    <property type="match status" value="1"/>
</dbReference>
<dbReference type="SUPFAM" id="SSF46785">
    <property type="entry name" value="Winged helix' DNA-binding domain"/>
    <property type="match status" value="1"/>
</dbReference>
<accession>A0AA86V2C7</accession>
<comment type="subcellular location">
    <subcellularLocation>
        <location evidence="2">Chromosome</location>
    </subcellularLocation>
    <subcellularLocation>
        <location evidence="1">Nucleus</location>
    </subcellularLocation>
</comment>
<dbReference type="GO" id="GO:0031492">
    <property type="term" value="F:nucleosomal DNA binding"/>
    <property type="evidence" value="ECO:0007669"/>
    <property type="project" value="TreeGrafter"/>
</dbReference>
<feature type="domain" description="H15" evidence="7">
    <location>
        <begin position="41"/>
        <end position="110"/>
    </location>
</feature>
<evidence type="ECO:0000313" key="9">
    <source>
        <dbReference type="Proteomes" id="UP001189624"/>
    </source>
</evidence>
<feature type="compositionally biased region" description="Pro residues" evidence="6">
    <location>
        <begin position="145"/>
        <end position="155"/>
    </location>
</feature>
<dbReference type="InterPro" id="IPR036388">
    <property type="entry name" value="WH-like_DNA-bd_sf"/>
</dbReference>
<dbReference type="CDD" id="cd00073">
    <property type="entry name" value="H15"/>
    <property type="match status" value="1"/>
</dbReference>
<dbReference type="GO" id="GO:0006334">
    <property type="term" value="P:nucleosome assembly"/>
    <property type="evidence" value="ECO:0007669"/>
    <property type="project" value="InterPro"/>
</dbReference>
<dbReference type="InterPro" id="IPR017956">
    <property type="entry name" value="AT_hook_DNA-bd_motif"/>
</dbReference>
<evidence type="ECO:0000313" key="8">
    <source>
        <dbReference type="EMBL" id="CAJ1866951.1"/>
    </source>
</evidence>
<evidence type="ECO:0000256" key="6">
    <source>
        <dbReference type="SAM" id="MobiDB-lite"/>
    </source>
</evidence>
<dbReference type="Pfam" id="PF00538">
    <property type="entry name" value="Linker_histone"/>
    <property type="match status" value="1"/>
</dbReference>
<dbReference type="PROSITE" id="PS51504">
    <property type="entry name" value="H15"/>
    <property type="match status" value="1"/>
</dbReference>
<dbReference type="GO" id="GO:0000786">
    <property type="term" value="C:nucleosome"/>
    <property type="evidence" value="ECO:0007669"/>
    <property type="project" value="InterPro"/>
</dbReference>
<feature type="compositionally biased region" description="Low complexity" evidence="6">
    <location>
        <begin position="182"/>
        <end position="191"/>
    </location>
</feature>
<dbReference type="PRINTS" id="PR00929">
    <property type="entry name" value="ATHOOK"/>
</dbReference>
<protein>
    <recommendedName>
        <fullName evidence="7">H15 domain-containing protein</fullName>
    </recommendedName>
</protein>
<evidence type="ECO:0000256" key="1">
    <source>
        <dbReference type="ARBA" id="ARBA00004123"/>
    </source>
</evidence>
<name>A0AA86V2C7_9FABA</name>
<dbReference type="Gene3D" id="1.10.10.10">
    <property type="entry name" value="Winged helix-like DNA-binding domain superfamily/Winged helix DNA-binding domain"/>
    <property type="match status" value="1"/>
</dbReference>
<sequence>MFGGDAVPRVTLGIRGTKPSIKQTLQLTLMESGEIINKFPSLPPYPEMILEAIEALNEGNGSNKTSISKYIESRYGVLPPGHKVLLNVHLAKMRDAGVLDFWKNNYTKRDPNAPPRRGRGRPPKPREPLPPGTVLSPPRPRGRPPKGPNDTPRPPKALTGSGRPRGRPRKMARPAGGLGKASPSPVTPSGRPRGRPPRVKPELIETMLNNNN</sequence>